<evidence type="ECO:0000256" key="6">
    <source>
        <dbReference type="ARBA" id="ARBA00022660"/>
    </source>
</evidence>
<proteinExistence type="inferred from homology"/>
<dbReference type="GO" id="GO:0022900">
    <property type="term" value="P:electron transport chain"/>
    <property type="evidence" value="ECO:0007669"/>
    <property type="project" value="InterPro"/>
</dbReference>
<dbReference type="AlphaFoldDB" id="A0A8B9T0M2"/>
<reference evidence="16" key="2">
    <citation type="submission" date="2025-08" db="UniProtKB">
        <authorList>
            <consortium name="Ensembl"/>
        </authorList>
    </citation>
    <scope>IDENTIFICATION</scope>
</reference>
<reference evidence="16" key="3">
    <citation type="submission" date="2025-09" db="UniProtKB">
        <authorList>
            <consortium name="Ensembl"/>
        </authorList>
    </citation>
    <scope>IDENTIFICATION</scope>
</reference>
<comment type="similarity">
    <text evidence="3">Belongs to the complex I NDUFB3 subunit family.</text>
</comment>
<feature type="compositionally biased region" description="Low complexity" evidence="15">
    <location>
        <begin position="61"/>
        <end position="71"/>
    </location>
</feature>
<feature type="compositionally biased region" description="Basic residues" evidence="15">
    <location>
        <begin position="1"/>
        <end position="12"/>
    </location>
</feature>
<feature type="region of interest" description="Disordered" evidence="15">
    <location>
        <begin position="175"/>
        <end position="196"/>
    </location>
</feature>
<evidence type="ECO:0000256" key="5">
    <source>
        <dbReference type="ARBA" id="ARBA00022448"/>
    </source>
</evidence>
<evidence type="ECO:0000256" key="12">
    <source>
        <dbReference type="ARBA" id="ARBA00023136"/>
    </source>
</evidence>
<keyword evidence="11" id="KW-0496">Mitochondrion</keyword>
<keyword evidence="5" id="KW-0813">Transport</keyword>
<reference evidence="16" key="1">
    <citation type="submission" date="2019-08" db="EMBL/GenBank/DDBJ databases">
        <title>Three high-quality genomes provides insights into domestication of ducks.</title>
        <authorList>
            <person name="Hou Z.C."/>
            <person name="Zhu F."/>
            <person name="Yin Z.T."/>
            <person name="Zhang F."/>
        </authorList>
    </citation>
    <scope>NUCLEOTIDE SEQUENCE [LARGE SCALE GENOMIC DNA]</scope>
</reference>
<evidence type="ECO:0000256" key="7">
    <source>
        <dbReference type="ARBA" id="ARBA00022692"/>
    </source>
</evidence>
<evidence type="ECO:0000256" key="2">
    <source>
        <dbReference type="ARBA" id="ARBA00004298"/>
    </source>
</evidence>
<keyword evidence="9" id="KW-0249">Electron transport</keyword>
<evidence type="ECO:0000256" key="14">
    <source>
        <dbReference type="ARBA" id="ARBA00032688"/>
    </source>
</evidence>
<accession>A0A8B9T0M2</accession>
<evidence type="ECO:0000313" key="17">
    <source>
        <dbReference type="Proteomes" id="UP000694400"/>
    </source>
</evidence>
<name>A0A8B9T0M2_ANAPL</name>
<feature type="region of interest" description="Disordered" evidence="15">
    <location>
        <begin position="1"/>
        <end position="153"/>
    </location>
</feature>
<dbReference type="GO" id="GO:0005743">
    <property type="term" value="C:mitochondrial inner membrane"/>
    <property type="evidence" value="ECO:0007669"/>
    <property type="project" value="UniProtKB-SubCell"/>
</dbReference>
<keyword evidence="8" id="KW-0999">Mitochondrion inner membrane</keyword>
<protein>
    <recommendedName>
        <fullName evidence="4">NADH dehydrogenase [ubiquinone] 1 beta subcomplex subunit 3</fullName>
    </recommendedName>
    <alternativeName>
        <fullName evidence="13">Complex I-B12</fullName>
    </alternativeName>
    <alternativeName>
        <fullName evidence="14">NADH-ubiquinone oxidoreductase B12 subunit</fullName>
    </alternativeName>
</protein>
<dbReference type="Ensembl" id="ENSAPLT00020015281.1">
    <property type="protein sequence ID" value="ENSAPLP00020014183.1"/>
    <property type="gene ID" value="ENSAPLG00020010339.1"/>
</dbReference>
<evidence type="ECO:0000313" key="16">
    <source>
        <dbReference type="Ensembl" id="ENSAPLP00020014183.1"/>
    </source>
</evidence>
<organism evidence="16 17">
    <name type="scientific">Anas platyrhynchos</name>
    <name type="common">Mallard</name>
    <name type="synonym">Anas boschas</name>
    <dbReference type="NCBI Taxonomy" id="8839"/>
    <lineage>
        <taxon>Eukaryota</taxon>
        <taxon>Metazoa</taxon>
        <taxon>Chordata</taxon>
        <taxon>Craniata</taxon>
        <taxon>Vertebrata</taxon>
        <taxon>Euteleostomi</taxon>
        <taxon>Archelosauria</taxon>
        <taxon>Archosauria</taxon>
        <taxon>Dinosauria</taxon>
        <taxon>Saurischia</taxon>
        <taxon>Theropoda</taxon>
        <taxon>Coelurosauria</taxon>
        <taxon>Aves</taxon>
        <taxon>Neognathae</taxon>
        <taxon>Galloanserae</taxon>
        <taxon>Anseriformes</taxon>
        <taxon>Anatidae</taxon>
        <taxon>Anatinae</taxon>
        <taxon>Anas</taxon>
    </lineage>
</organism>
<dbReference type="Pfam" id="PF08122">
    <property type="entry name" value="NDUF_B12"/>
    <property type="match status" value="1"/>
</dbReference>
<evidence type="ECO:0000256" key="11">
    <source>
        <dbReference type="ARBA" id="ARBA00023128"/>
    </source>
</evidence>
<feature type="compositionally biased region" description="Low complexity" evidence="15">
    <location>
        <begin position="16"/>
        <end position="37"/>
    </location>
</feature>
<evidence type="ECO:0000256" key="1">
    <source>
        <dbReference type="ARBA" id="ARBA00003195"/>
    </source>
</evidence>
<evidence type="ECO:0000256" key="13">
    <source>
        <dbReference type="ARBA" id="ARBA00030217"/>
    </source>
</evidence>
<dbReference type="InterPro" id="IPR012576">
    <property type="entry name" value="NDUFB3"/>
</dbReference>
<dbReference type="PANTHER" id="PTHR15082:SF2">
    <property type="entry name" value="NADH DEHYDROGENASE [UBIQUINONE] 1 BETA SUBCOMPLEX SUBUNIT 3"/>
    <property type="match status" value="1"/>
</dbReference>
<sequence length="279" mass="29988">MPCGRPHGRPRSPQKAAAAGTVGAAALTAPAGTPAPADRQRRTEREKEGRGKGKGRGMGRGRSVPSRPSRGPARHRPTAPAPSRAERSGPAAPSPLLQPLPTPQLNNAPAHWAASAPNKPRADWPRASPSSRPAGTELVRNEARAESLQPAPASAVPAAAAAFRFRPAVSWRRGTERAGMAHGSEHGHGHGHGQTELPDYRQWKVEGTPLEDVQKRLAKRGLRDPWARNEVWRYMGGYAKPVTLMEIFTRGLKWGFGAFVIALGIEYTLFPPKKNGGHH</sequence>
<keyword evidence="10" id="KW-1133">Transmembrane helix</keyword>
<evidence type="ECO:0000256" key="4">
    <source>
        <dbReference type="ARBA" id="ARBA00018680"/>
    </source>
</evidence>
<evidence type="ECO:0000256" key="3">
    <source>
        <dbReference type="ARBA" id="ARBA00005667"/>
    </source>
</evidence>
<evidence type="ECO:0000256" key="8">
    <source>
        <dbReference type="ARBA" id="ARBA00022792"/>
    </source>
</evidence>
<keyword evidence="12" id="KW-0472">Membrane</keyword>
<evidence type="ECO:0000256" key="9">
    <source>
        <dbReference type="ARBA" id="ARBA00022982"/>
    </source>
</evidence>
<keyword evidence="7" id="KW-0812">Transmembrane</keyword>
<evidence type="ECO:0000256" key="10">
    <source>
        <dbReference type="ARBA" id="ARBA00022989"/>
    </source>
</evidence>
<feature type="compositionally biased region" description="Basic and acidic residues" evidence="15">
    <location>
        <begin position="38"/>
        <end position="51"/>
    </location>
</feature>
<comment type="function">
    <text evidence="1">Accessory subunit of the mitochondrial membrane respiratory chain NADH dehydrogenase (Complex I), that is believed not to be involved in catalysis. Complex I functions in the transfer of electrons from NADH to the respiratory chain. The immediate electron acceptor for the enzyme is believed to be ubiquinone.</text>
</comment>
<keyword evidence="6" id="KW-0679">Respiratory chain</keyword>
<feature type="compositionally biased region" description="Pro residues" evidence="15">
    <location>
        <begin position="92"/>
        <end position="102"/>
    </location>
</feature>
<dbReference type="GO" id="GO:0032981">
    <property type="term" value="P:mitochondrial respiratory chain complex I assembly"/>
    <property type="evidence" value="ECO:0007669"/>
    <property type="project" value="TreeGrafter"/>
</dbReference>
<dbReference type="Proteomes" id="UP000694400">
    <property type="component" value="Chromosome 6"/>
</dbReference>
<dbReference type="PANTHER" id="PTHR15082">
    <property type="entry name" value="NADH-UBIQUINONE OXIDOREDUCTASE B12 SUBUNIT"/>
    <property type="match status" value="1"/>
</dbReference>
<comment type="subcellular location">
    <subcellularLocation>
        <location evidence="2">Mitochondrion inner membrane</location>
        <topology evidence="2">Single-pass membrane protein</topology>
        <orientation evidence="2">Matrix side</orientation>
    </subcellularLocation>
</comment>
<evidence type="ECO:0000256" key="15">
    <source>
        <dbReference type="SAM" id="MobiDB-lite"/>
    </source>
</evidence>